<dbReference type="Proteomes" id="UP000076154">
    <property type="component" value="Unassembled WGS sequence"/>
</dbReference>
<feature type="region of interest" description="Disordered" evidence="1">
    <location>
        <begin position="268"/>
        <end position="311"/>
    </location>
</feature>
<evidence type="ECO:0000313" key="2">
    <source>
        <dbReference type="EMBL" id="RDB22192.1"/>
    </source>
</evidence>
<organism evidence="2 3">
    <name type="scientific">Hypsizygus marmoreus</name>
    <name type="common">White beech mushroom</name>
    <name type="synonym">Agaricus marmoreus</name>
    <dbReference type="NCBI Taxonomy" id="39966"/>
    <lineage>
        <taxon>Eukaryota</taxon>
        <taxon>Fungi</taxon>
        <taxon>Dikarya</taxon>
        <taxon>Basidiomycota</taxon>
        <taxon>Agaricomycotina</taxon>
        <taxon>Agaricomycetes</taxon>
        <taxon>Agaricomycetidae</taxon>
        <taxon>Agaricales</taxon>
        <taxon>Tricholomatineae</taxon>
        <taxon>Lyophyllaceae</taxon>
        <taxon>Hypsizygus</taxon>
    </lineage>
</organism>
<protein>
    <recommendedName>
        <fullName evidence="4">PWWP domain-containing protein</fullName>
    </recommendedName>
</protein>
<feature type="compositionally biased region" description="Basic residues" evidence="1">
    <location>
        <begin position="21"/>
        <end position="31"/>
    </location>
</feature>
<evidence type="ECO:0008006" key="4">
    <source>
        <dbReference type="Google" id="ProtNLM"/>
    </source>
</evidence>
<name>A0A369JLH8_HYPMA</name>
<feature type="region of interest" description="Disordered" evidence="1">
    <location>
        <begin position="1"/>
        <end position="41"/>
    </location>
</feature>
<evidence type="ECO:0000256" key="1">
    <source>
        <dbReference type="SAM" id="MobiDB-lite"/>
    </source>
</evidence>
<comment type="caution">
    <text evidence="2">The sequence shown here is derived from an EMBL/GenBank/DDBJ whole genome shotgun (WGS) entry which is preliminary data.</text>
</comment>
<feature type="region of interest" description="Disordered" evidence="1">
    <location>
        <begin position="414"/>
        <end position="443"/>
    </location>
</feature>
<feature type="compositionally biased region" description="Polar residues" evidence="1">
    <location>
        <begin position="77"/>
        <end position="95"/>
    </location>
</feature>
<feature type="compositionally biased region" description="Acidic residues" evidence="1">
    <location>
        <begin position="415"/>
        <end position="426"/>
    </location>
</feature>
<evidence type="ECO:0000313" key="3">
    <source>
        <dbReference type="Proteomes" id="UP000076154"/>
    </source>
</evidence>
<accession>A0A369JLH8</accession>
<sequence length="798" mass="88794">MSSSLKAAPSSSETTTVPPRPRPRPLYKAKKPVTPPPVEPIPVAIHVDVSDDSDLTPLTSPVESTLNQNFPVQLLSTSQKRSSGVLSSPSQTTGAPRTRPSYLVNTDPWDAKYLGSFVWVLLDRRARVLEPEDIDEHEQQMKERLWWPGKITSSSSTDVPLKVRLFGSAAPKVKTIEIHSPCELNVLSLEDSQQCPRFERPTFVTSIADTEDLEGSPRKRQKYDRSNLEERWRVAVAEMVGAREEEDGSDVLPEVGALGFVKFLPSVPSPTKSVKERSQMHETGKGKGKGNGKGRRKKKNGNEAGGYSGSDSDGMDIDWAVLESRWSPPPPEFGLEIPGELILAQEKATSAYYWPARILEYKPPGKAKQEAKYLVQFLDEKRAEIPRKWFYTSDDDDFGTCKLGVWESEFKEVVNDDDESDCDDENDAKHVRSPSPLPASPPPVPEDFVYLSVREQFVYTKPVLQAVLNAIYEPAMTRHDKFVSGGQARKKVVDEAGMRGRMDPKDVVELQKWLTEWCLRDERRAKRIIDEVEDPAHDVRLSGELVEAQEAEDPSVTKAQDDGSDVHVLADAFGVDVRHRTRSPSPTATESVFALSQCEIPPQSSFTPSEVASELPPISTCGMSSNADSPRPPVPDDAVETDASFHNKVEGAANVLEPSPDLRSNSNNVEHVPPPRQHGCDGYEALAGIEKVDYCLNVLLPEAILQILLWRNGLRRSVDLLSDGEEMILHWKGEELIKESDWVNDVMRLRGWAERQAGKDNAGAKSKARRGRNGDADAVWSDNGRQRRNVTGPKSYRE</sequence>
<dbReference type="STRING" id="39966.A0A369JLH8"/>
<proteinExistence type="predicted"/>
<dbReference type="AlphaFoldDB" id="A0A369JLH8"/>
<feature type="compositionally biased region" description="Basic and acidic residues" evidence="1">
    <location>
        <begin position="273"/>
        <end position="285"/>
    </location>
</feature>
<keyword evidence="3" id="KW-1185">Reference proteome</keyword>
<feature type="compositionally biased region" description="Low complexity" evidence="1">
    <location>
        <begin position="1"/>
        <end position="17"/>
    </location>
</feature>
<gene>
    <name evidence="2" type="ORF">Hypma_010693</name>
</gene>
<dbReference type="OrthoDB" id="2505887at2759"/>
<dbReference type="EMBL" id="LUEZ02000052">
    <property type="protein sequence ID" value="RDB22192.1"/>
    <property type="molecule type" value="Genomic_DNA"/>
</dbReference>
<feature type="region of interest" description="Disordered" evidence="1">
    <location>
        <begin position="757"/>
        <end position="798"/>
    </location>
</feature>
<feature type="region of interest" description="Disordered" evidence="1">
    <location>
        <begin position="77"/>
        <end position="102"/>
    </location>
</feature>
<reference evidence="2" key="1">
    <citation type="submission" date="2018-04" db="EMBL/GenBank/DDBJ databases">
        <title>Whole genome sequencing of Hypsizygus marmoreus.</title>
        <authorList>
            <person name="Choi I.-G."/>
            <person name="Min B."/>
            <person name="Kim J.-G."/>
            <person name="Kim S."/>
            <person name="Oh Y.-L."/>
            <person name="Kong W.-S."/>
            <person name="Park H."/>
            <person name="Jeong J."/>
            <person name="Song E.-S."/>
        </authorList>
    </citation>
    <scope>NUCLEOTIDE SEQUENCE [LARGE SCALE GENOMIC DNA]</scope>
    <source>
        <strain evidence="2">51987-8</strain>
    </source>
</reference>
<dbReference type="InParanoid" id="A0A369JLH8"/>
<feature type="region of interest" description="Disordered" evidence="1">
    <location>
        <begin position="656"/>
        <end position="676"/>
    </location>
</feature>
<feature type="compositionally biased region" description="Basic residues" evidence="1">
    <location>
        <begin position="286"/>
        <end position="299"/>
    </location>
</feature>